<evidence type="ECO:0000256" key="3">
    <source>
        <dbReference type="ARBA" id="ARBA00022630"/>
    </source>
</evidence>
<keyword evidence="4 11" id="KW-0808">Transferase</keyword>
<dbReference type="RefSeq" id="WP_130189511.1">
    <property type="nucleotide sequence ID" value="NZ_CP035913.1"/>
</dbReference>
<organism evidence="11 12">
    <name type="scientific">Pseudoduganella lutea</name>
    <dbReference type="NCBI Taxonomy" id="321985"/>
    <lineage>
        <taxon>Bacteria</taxon>
        <taxon>Pseudomonadati</taxon>
        <taxon>Pseudomonadota</taxon>
        <taxon>Betaproteobacteria</taxon>
        <taxon>Burkholderiales</taxon>
        <taxon>Oxalobacteraceae</taxon>
        <taxon>Telluria group</taxon>
        <taxon>Pseudoduganella</taxon>
    </lineage>
</organism>
<dbReference type="EC" id="2.7.1.180" evidence="1"/>
<dbReference type="PIRSF" id="PIRSF006268">
    <property type="entry name" value="ApbE"/>
    <property type="match status" value="1"/>
</dbReference>
<dbReference type="Pfam" id="PF02424">
    <property type="entry name" value="ApbE"/>
    <property type="match status" value="1"/>
</dbReference>
<sequence length="278" mass="30102">MFHQTFASMNTRFSMVLPAIDEHHGMQLAREAQVLLQEQEVLMSRFDAHGALAALNRIAAHGPAPVPAALWEVLDACRRHHHLTGGAFDIAQGGPQGSRGMQLLDVDAAARTVRFDAAGMQLDLGGIGKGIALDAVRQRLLARGVDQALLSFGESSLVVIGKHPAADSWPVGVEDLFHPGRSLHRFDLRDTAMSTSGNRVGQAHIFDPSDGQPISGCRTVSVSCAGAADAEALSTALFVLAPARRVEVLRHYPCAQAVEFIYLEKNGHWTVEKRWQHD</sequence>
<dbReference type="PANTHER" id="PTHR30040:SF2">
    <property type="entry name" value="FAD:PROTEIN FMN TRANSFERASE"/>
    <property type="match status" value="1"/>
</dbReference>
<comment type="cofactor">
    <cofactor evidence="10">
        <name>Mg(2+)</name>
        <dbReference type="ChEBI" id="CHEBI:18420"/>
    </cofactor>
    <cofactor evidence="10">
        <name>Mn(2+)</name>
        <dbReference type="ChEBI" id="CHEBI:29035"/>
    </cofactor>
    <text evidence="10">Magnesium. Can also use manganese.</text>
</comment>
<keyword evidence="7 10" id="KW-0460">Magnesium</keyword>
<dbReference type="SUPFAM" id="SSF143631">
    <property type="entry name" value="ApbE-like"/>
    <property type="match status" value="1"/>
</dbReference>
<feature type="binding site" evidence="10">
    <location>
        <position position="235"/>
    </location>
    <ligand>
        <name>Mg(2+)</name>
        <dbReference type="ChEBI" id="CHEBI:18420"/>
    </ligand>
</feature>
<dbReference type="InterPro" id="IPR003374">
    <property type="entry name" value="ApbE-like_sf"/>
</dbReference>
<evidence type="ECO:0000313" key="12">
    <source>
        <dbReference type="Proteomes" id="UP000290637"/>
    </source>
</evidence>
<dbReference type="Gene3D" id="3.10.520.10">
    <property type="entry name" value="ApbE-like domains"/>
    <property type="match status" value="1"/>
</dbReference>
<evidence type="ECO:0000256" key="4">
    <source>
        <dbReference type="ARBA" id="ARBA00022679"/>
    </source>
</evidence>
<evidence type="ECO:0000256" key="8">
    <source>
        <dbReference type="ARBA" id="ARBA00031306"/>
    </source>
</evidence>
<evidence type="ECO:0000256" key="7">
    <source>
        <dbReference type="ARBA" id="ARBA00022842"/>
    </source>
</evidence>
<dbReference type="GO" id="GO:0016740">
    <property type="term" value="F:transferase activity"/>
    <property type="evidence" value="ECO:0007669"/>
    <property type="project" value="UniProtKB-KW"/>
</dbReference>
<keyword evidence="6" id="KW-0274">FAD</keyword>
<name>A0A4V0Z4B9_9BURK</name>
<dbReference type="InterPro" id="IPR024932">
    <property type="entry name" value="ApbE"/>
</dbReference>
<dbReference type="GO" id="GO:0046872">
    <property type="term" value="F:metal ion binding"/>
    <property type="evidence" value="ECO:0007669"/>
    <property type="project" value="UniProtKB-KW"/>
</dbReference>
<evidence type="ECO:0000256" key="9">
    <source>
        <dbReference type="ARBA" id="ARBA00048540"/>
    </source>
</evidence>
<keyword evidence="12" id="KW-1185">Reference proteome</keyword>
<dbReference type="Proteomes" id="UP000290637">
    <property type="component" value="Chromosome"/>
</dbReference>
<dbReference type="EMBL" id="CP035913">
    <property type="protein sequence ID" value="QBE66403.1"/>
    <property type="molecule type" value="Genomic_DNA"/>
</dbReference>
<evidence type="ECO:0000256" key="1">
    <source>
        <dbReference type="ARBA" id="ARBA00011955"/>
    </source>
</evidence>
<evidence type="ECO:0000256" key="10">
    <source>
        <dbReference type="PIRSR" id="PIRSR006268-2"/>
    </source>
</evidence>
<evidence type="ECO:0000256" key="2">
    <source>
        <dbReference type="ARBA" id="ARBA00016337"/>
    </source>
</evidence>
<evidence type="ECO:0000256" key="5">
    <source>
        <dbReference type="ARBA" id="ARBA00022723"/>
    </source>
</evidence>
<evidence type="ECO:0000313" key="11">
    <source>
        <dbReference type="EMBL" id="QBE66403.1"/>
    </source>
</evidence>
<keyword evidence="3" id="KW-0285">Flavoprotein</keyword>
<dbReference type="PANTHER" id="PTHR30040">
    <property type="entry name" value="THIAMINE BIOSYNTHESIS LIPOPROTEIN APBE"/>
    <property type="match status" value="1"/>
</dbReference>
<evidence type="ECO:0000256" key="6">
    <source>
        <dbReference type="ARBA" id="ARBA00022827"/>
    </source>
</evidence>
<feature type="binding site" evidence="10">
    <location>
        <position position="126"/>
    </location>
    <ligand>
        <name>Mg(2+)</name>
        <dbReference type="ChEBI" id="CHEBI:18420"/>
    </ligand>
</feature>
<protein>
    <recommendedName>
        <fullName evidence="2">FAD:protein FMN transferase</fullName>
        <ecNumber evidence="1">2.7.1.180</ecNumber>
    </recommendedName>
    <alternativeName>
        <fullName evidence="8">Flavin transferase</fullName>
    </alternativeName>
</protein>
<reference evidence="11 12" key="1">
    <citation type="submission" date="2019-02" db="EMBL/GenBank/DDBJ databases">
        <title>Draft Genome Sequences of Six Type Strains of the Genus Massilia.</title>
        <authorList>
            <person name="Miess H."/>
            <person name="Frediansyhah A."/>
            <person name="Gross H."/>
        </authorList>
    </citation>
    <scope>NUCLEOTIDE SEQUENCE [LARGE SCALE GENOMIC DNA]</scope>
    <source>
        <strain evidence="11 12">DSM 17473</strain>
    </source>
</reference>
<accession>A0A4V0Z4B9</accession>
<dbReference type="OrthoDB" id="9778595at2"/>
<comment type="catalytic activity">
    <reaction evidence="9">
        <text>L-threonyl-[protein] + FAD = FMN-L-threonyl-[protein] + AMP + H(+)</text>
        <dbReference type="Rhea" id="RHEA:36847"/>
        <dbReference type="Rhea" id="RHEA-COMP:11060"/>
        <dbReference type="Rhea" id="RHEA-COMP:11061"/>
        <dbReference type="ChEBI" id="CHEBI:15378"/>
        <dbReference type="ChEBI" id="CHEBI:30013"/>
        <dbReference type="ChEBI" id="CHEBI:57692"/>
        <dbReference type="ChEBI" id="CHEBI:74257"/>
        <dbReference type="ChEBI" id="CHEBI:456215"/>
        <dbReference type="EC" id="2.7.1.180"/>
    </reaction>
</comment>
<gene>
    <name evidence="11" type="ORF">EWM63_28370</name>
</gene>
<proteinExistence type="predicted"/>
<keyword evidence="5 10" id="KW-0479">Metal-binding</keyword>
<dbReference type="AlphaFoldDB" id="A0A4V0Z4B9"/>
<dbReference type="KEGG" id="plue:EWM63_28370"/>